<evidence type="ECO:0000313" key="1">
    <source>
        <dbReference type="EMBL" id="RDB22267.1"/>
    </source>
</evidence>
<dbReference type="EMBL" id="LUEZ02000052">
    <property type="protein sequence ID" value="RDB22267.1"/>
    <property type="molecule type" value="Genomic_DNA"/>
</dbReference>
<dbReference type="InParanoid" id="A0A369JNY1"/>
<reference evidence="1" key="1">
    <citation type="submission" date="2018-04" db="EMBL/GenBank/DDBJ databases">
        <title>Whole genome sequencing of Hypsizygus marmoreus.</title>
        <authorList>
            <person name="Choi I.-G."/>
            <person name="Min B."/>
            <person name="Kim J.-G."/>
            <person name="Kim S."/>
            <person name="Oh Y.-L."/>
            <person name="Kong W.-S."/>
            <person name="Park H."/>
            <person name="Jeong J."/>
            <person name="Song E.-S."/>
        </authorList>
    </citation>
    <scope>NUCLEOTIDE SEQUENCE [LARGE SCALE GENOMIC DNA]</scope>
    <source>
        <strain evidence="1">51987-8</strain>
    </source>
</reference>
<protein>
    <submittedName>
        <fullName evidence="1">Uncharacterized protein</fullName>
    </submittedName>
</protein>
<accession>A0A369JNY1</accession>
<dbReference type="Proteomes" id="UP000076154">
    <property type="component" value="Unassembled WGS sequence"/>
</dbReference>
<sequence length="85" mass="9921">MLSRDDADQISAQKKSLPFFRNWSIVKKLDLLFTELPQSITLTVSLLVRQALTAGKETAATYYKYRSMVLYSLELHPFVEFRHRP</sequence>
<gene>
    <name evidence="1" type="ORF">Hypma_010599</name>
</gene>
<name>A0A369JNY1_HYPMA</name>
<proteinExistence type="predicted"/>
<organism evidence="1 2">
    <name type="scientific">Hypsizygus marmoreus</name>
    <name type="common">White beech mushroom</name>
    <name type="synonym">Agaricus marmoreus</name>
    <dbReference type="NCBI Taxonomy" id="39966"/>
    <lineage>
        <taxon>Eukaryota</taxon>
        <taxon>Fungi</taxon>
        <taxon>Dikarya</taxon>
        <taxon>Basidiomycota</taxon>
        <taxon>Agaricomycotina</taxon>
        <taxon>Agaricomycetes</taxon>
        <taxon>Agaricomycetidae</taxon>
        <taxon>Agaricales</taxon>
        <taxon>Tricholomatineae</taxon>
        <taxon>Lyophyllaceae</taxon>
        <taxon>Hypsizygus</taxon>
    </lineage>
</organism>
<evidence type="ECO:0000313" key="2">
    <source>
        <dbReference type="Proteomes" id="UP000076154"/>
    </source>
</evidence>
<keyword evidence="2" id="KW-1185">Reference proteome</keyword>
<dbReference type="AlphaFoldDB" id="A0A369JNY1"/>
<comment type="caution">
    <text evidence="1">The sequence shown here is derived from an EMBL/GenBank/DDBJ whole genome shotgun (WGS) entry which is preliminary data.</text>
</comment>